<dbReference type="STRING" id="98765.A0A2R6PBW6"/>
<name>A0A2R6PBW6_9APHY</name>
<dbReference type="Proteomes" id="UP000186601">
    <property type="component" value="Unassembled WGS sequence"/>
</dbReference>
<gene>
    <name evidence="3" type="ORF">PHLCEN_2v5145</name>
</gene>
<dbReference type="InterPro" id="IPR046520">
    <property type="entry name" value="DUF6697"/>
</dbReference>
<dbReference type="OrthoDB" id="3176940at2759"/>
<evidence type="ECO:0000259" key="2">
    <source>
        <dbReference type="Pfam" id="PF20411"/>
    </source>
</evidence>
<dbReference type="EMBL" id="MLYV02000512">
    <property type="protein sequence ID" value="PSR88465.1"/>
    <property type="molecule type" value="Genomic_DNA"/>
</dbReference>
<evidence type="ECO:0000256" key="1">
    <source>
        <dbReference type="SAM" id="MobiDB-lite"/>
    </source>
</evidence>
<keyword evidence="4" id="KW-1185">Reference proteome</keyword>
<proteinExistence type="predicted"/>
<feature type="region of interest" description="Disordered" evidence="1">
    <location>
        <begin position="384"/>
        <end position="423"/>
    </location>
</feature>
<accession>A0A2R6PBW6</accession>
<dbReference type="AlphaFoldDB" id="A0A2R6PBW6"/>
<organism evidence="3 4">
    <name type="scientific">Hermanssonia centrifuga</name>
    <dbReference type="NCBI Taxonomy" id="98765"/>
    <lineage>
        <taxon>Eukaryota</taxon>
        <taxon>Fungi</taxon>
        <taxon>Dikarya</taxon>
        <taxon>Basidiomycota</taxon>
        <taxon>Agaricomycotina</taxon>
        <taxon>Agaricomycetes</taxon>
        <taxon>Polyporales</taxon>
        <taxon>Meruliaceae</taxon>
        <taxon>Hermanssonia</taxon>
    </lineage>
</organism>
<dbReference type="Pfam" id="PF20411">
    <property type="entry name" value="DUF6697"/>
    <property type="match status" value="1"/>
</dbReference>
<evidence type="ECO:0000313" key="3">
    <source>
        <dbReference type="EMBL" id="PSR88465.1"/>
    </source>
</evidence>
<evidence type="ECO:0000313" key="4">
    <source>
        <dbReference type="Proteomes" id="UP000186601"/>
    </source>
</evidence>
<feature type="region of interest" description="Disordered" evidence="1">
    <location>
        <begin position="1"/>
        <end position="27"/>
    </location>
</feature>
<comment type="caution">
    <text evidence="3">The sequence shown here is derived from an EMBL/GenBank/DDBJ whole genome shotgun (WGS) entry which is preliminary data.</text>
</comment>
<feature type="domain" description="DUF6697" evidence="2">
    <location>
        <begin position="152"/>
        <end position="365"/>
    </location>
</feature>
<sequence>MEMEPKLETDVDLENSPGSRPISDKELKESFARLTEIKSELESVKAEDQTMGIDEFILGVNDPPSQLETTSVIQTPTCKSEVKSEITEIDLWNESVPMSDEELRQQIDLLANPIAKIKKDCQLTYESVATRLAAMKFPRYQIPLDEEYTTFMFRREYISHLYGGNTQAMLPDIAPDKIALHGVNDFMMITLDFNPHAPVNPGDPGLFYRVIKARKWSRCTARDLLAAEQNEEEEEKGKEHTPERLFVRICNNLWMYMGMYQLIPIDSLSTEEYCLQSPVNKREWTNQIMDKKGAKGIRARIALRSRLGREPTLAEVRKAVNDRALLESVTPVQIESAYSQGEEEIGVWCMKCVGYDVEFQKLLVRNYSKWLNDPAVRNANKKLRAQTTRGPKTNAPKRISNVAGQKRKRRGIGGKALVSDLDNSDSASDVEEIRYVPRSTRARPIVAPE</sequence>
<reference evidence="3 4" key="1">
    <citation type="submission" date="2018-02" db="EMBL/GenBank/DDBJ databases">
        <title>Genome sequence of the basidiomycete white-rot fungus Phlebia centrifuga.</title>
        <authorList>
            <person name="Granchi Z."/>
            <person name="Peng M."/>
            <person name="de Vries R.P."/>
            <person name="Hilden K."/>
            <person name="Makela M.R."/>
            <person name="Grigoriev I."/>
            <person name="Riley R."/>
        </authorList>
    </citation>
    <scope>NUCLEOTIDE SEQUENCE [LARGE SCALE GENOMIC DNA]</scope>
    <source>
        <strain evidence="3 4">FBCC195</strain>
    </source>
</reference>
<protein>
    <recommendedName>
        <fullName evidence="2">DUF6697 domain-containing protein</fullName>
    </recommendedName>
</protein>